<organism evidence="4 5">
    <name type="scientific">Suillus subaureus</name>
    <dbReference type="NCBI Taxonomy" id="48587"/>
    <lineage>
        <taxon>Eukaryota</taxon>
        <taxon>Fungi</taxon>
        <taxon>Dikarya</taxon>
        <taxon>Basidiomycota</taxon>
        <taxon>Agaricomycotina</taxon>
        <taxon>Agaricomycetes</taxon>
        <taxon>Agaricomycetidae</taxon>
        <taxon>Boletales</taxon>
        <taxon>Suillineae</taxon>
        <taxon>Suillaceae</taxon>
        <taxon>Suillus</taxon>
    </lineage>
</organism>
<dbReference type="InterPro" id="IPR055561">
    <property type="entry name" value="DUF7137"/>
</dbReference>
<feature type="domain" description="DUF7137" evidence="3">
    <location>
        <begin position="46"/>
        <end position="182"/>
    </location>
</feature>
<keyword evidence="2" id="KW-1133">Transmembrane helix</keyword>
<keyword evidence="2" id="KW-0472">Membrane</keyword>
<gene>
    <name evidence="4" type="ORF">BJ212DRAFT_1300838</name>
</gene>
<keyword evidence="5" id="KW-1185">Reference proteome</keyword>
<proteinExistence type="predicted"/>
<dbReference type="EMBL" id="JABBWG010000022">
    <property type="protein sequence ID" value="KAG1813965.1"/>
    <property type="molecule type" value="Genomic_DNA"/>
</dbReference>
<name>A0A9P7JBW0_9AGAM</name>
<comment type="caution">
    <text evidence="4">The sequence shown here is derived from an EMBL/GenBank/DDBJ whole genome shotgun (WGS) entry which is preliminary data.</text>
</comment>
<dbReference type="OrthoDB" id="2435509at2759"/>
<dbReference type="Proteomes" id="UP000807769">
    <property type="component" value="Unassembled WGS sequence"/>
</dbReference>
<sequence>MDRQLDLQRRQQNGNSSASASASASISGSASLVNGSTPLPTVPTGAQPGIITITMPPIQSNSYYKIAPSEYVTFGWNFSSIIVTPTALTVAAVGANGNTYPIGPTDGVIPGTAQSVVWYPYGYQTANPSLPLAQESYTLHIWAQGGPSAFPSPGYLEPNSELVFAMYTPQAYTPLASGWQCAGCSGALPQLKINSALPGVVAMIIIMLLSGFTTLRRVWD</sequence>
<feature type="transmembrane region" description="Helical" evidence="2">
    <location>
        <begin position="196"/>
        <end position="215"/>
    </location>
</feature>
<evidence type="ECO:0000313" key="5">
    <source>
        <dbReference type="Proteomes" id="UP000807769"/>
    </source>
</evidence>
<dbReference type="GeneID" id="64627054"/>
<protein>
    <recommendedName>
        <fullName evidence="3">DUF7137 domain-containing protein</fullName>
    </recommendedName>
</protein>
<dbReference type="Pfam" id="PF23585">
    <property type="entry name" value="DUF7137"/>
    <property type="match status" value="1"/>
</dbReference>
<feature type="compositionally biased region" description="Low complexity" evidence="1">
    <location>
        <begin position="10"/>
        <end position="22"/>
    </location>
</feature>
<evidence type="ECO:0000259" key="3">
    <source>
        <dbReference type="Pfam" id="PF23585"/>
    </source>
</evidence>
<evidence type="ECO:0000256" key="1">
    <source>
        <dbReference type="SAM" id="MobiDB-lite"/>
    </source>
</evidence>
<dbReference type="PANTHER" id="PTHR42028">
    <property type="entry name" value="CHROMOSOME 1, WHOLE GENOME SHOTGUN SEQUENCE"/>
    <property type="match status" value="1"/>
</dbReference>
<evidence type="ECO:0000313" key="4">
    <source>
        <dbReference type="EMBL" id="KAG1813965.1"/>
    </source>
</evidence>
<keyword evidence="2" id="KW-0812">Transmembrane</keyword>
<accession>A0A9P7JBW0</accession>
<reference evidence="4" key="1">
    <citation type="journal article" date="2020" name="New Phytol.">
        <title>Comparative genomics reveals dynamic genome evolution in host specialist ectomycorrhizal fungi.</title>
        <authorList>
            <person name="Lofgren L.A."/>
            <person name="Nguyen N.H."/>
            <person name="Vilgalys R."/>
            <person name="Ruytinx J."/>
            <person name="Liao H.L."/>
            <person name="Branco S."/>
            <person name="Kuo A."/>
            <person name="LaButti K."/>
            <person name="Lipzen A."/>
            <person name="Andreopoulos W."/>
            <person name="Pangilinan J."/>
            <person name="Riley R."/>
            <person name="Hundley H."/>
            <person name="Na H."/>
            <person name="Barry K."/>
            <person name="Grigoriev I.V."/>
            <person name="Stajich J.E."/>
            <person name="Kennedy P.G."/>
        </authorList>
    </citation>
    <scope>NUCLEOTIDE SEQUENCE</scope>
    <source>
        <strain evidence="4">MN1</strain>
    </source>
</reference>
<feature type="region of interest" description="Disordered" evidence="1">
    <location>
        <begin position="1"/>
        <end position="22"/>
    </location>
</feature>
<dbReference type="PANTHER" id="PTHR42028:SF1">
    <property type="entry name" value="YALI0E30657P"/>
    <property type="match status" value="1"/>
</dbReference>
<dbReference type="RefSeq" id="XP_041191601.1">
    <property type="nucleotide sequence ID" value="XM_041333037.1"/>
</dbReference>
<dbReference type="AlphaFoldDB" id="A0A9P7JBW0"/>
<evidence type="ECO:0000256" key="2">
    <source>
        <dbReference type="SAM" id="Phobius"/>
    </source>
</evidence>